<keyword evidence="4" id="KW-1133">Transmembrane helix</keyword>
<evidence type="ECO:0000256" key="3">
    <source>
        <dbReference type="ARBA" id="ARBA00022737"/>
    </source>
</evidence>
<name>A0ABD3WYN2_SINWO</name>
<dbReference type="EMBL" id="JBJQND010000005">
    <property type="protein sequence ID" value="KAL3877867.1"/>
    <property type="molecule type" value="Genomic_DNA"/>
</dbReference>
<evidence type="ECO:0000313" key="6">
    <source>
        <dbReference type="EMBL" id="KAL3877867.1"/>
    </source>
</evidence>
<comment type="subcellular location">
    <subcellularLocation>
        <location evidence="1">Membrane</location>
    </subcellularLocation>
</comment>
<proteinExistence type="predicted"/>
<keyword evidence="3" id="KW-0677">Repeat</keyword>
<comment type="caution">
    <text evidence="6">The sequence shown here is derived from an EMBL/GenBank/DDBJ whole genome shotgun (WGS) entry which is preliminary data.</text>
</comment>
<evidence type="ECO:0000256" key="1">
    <source>
        <dbReference type="ARBA" id="ARBA00004370"/>
    </source>
</evidence>
<dbReference type="Proteomes" id="UP001634394">
    <property type="component" value="Unassembled WGS sequence"/>
</dbReference>
<organism evidence="6 7">
    <name type="scientific">Sinanodonta woodiana</name>
    <name type="common">Chinese pond mussel</name>
    <name type="synonym">Anodonta woodiana</name>
    <dbReference type="NCBI Taxonomy" id="1069815"/>
    <lineage>
        <taxon>Eukaryota</taxon>
        <taxon>Metazoa</taxon>
        <taxon>Spiralia</taxon>
        <taxon>Lophotrochozoa</taxon>
        <taxon>Mollusca</taxon>
        <taxon>Bivalvia</taxon>
        <taxon>Autobranchia</taxon>
        <taxon>Heteroconchia</taxon>
        <taxon>Palaeoheterodonta</taxon>
        <taxon>Unionida</taxon>
        <taxon>Unionoidea</taxon>
        <taxon>Unionidae</taxon>
        <taxon>Unioninae</taxon>
        <taxon>Sinanodonta</taxon>
    </lineage>
</organism>
<dbReference type="AlphaFoldDB" id="A0ABD3WYN2"/>
<dbReference type="GO" id="GO:0016020">
    <property type="term" value="C:membrane"/>
    <property type="evidence" value="ECO:0007669"/>
    <property type="project" value="UniProtKB-SubCell"/>
</dbReference>
<accession>A0ABD3WYN2</accession>
<dbReference type="PANTHER" id="PTHR46730:SF4">
    <property type="entry name" value="POLYCYSTIC KIDNEY DISEASE PROTEIN 1-LIKE 1"/>
    <property type="match status" value="1"/>
</dbReference>
<evidence type="ECO:0000313" key="7">
    <source>
        <dbReference type="Proteomes" id="UP001634394"/>
    </source>
</evidence>
<evidence type="ECO:0000256" key="2">
    <source>
        <dbReference type="ARBA" id="ARBA00022692"/>
    </source>
</evidence>
<keyword evidence="5" id="KW-0472">Membrane</keyword>
<protein>
    <submittedName>
        <fullName evidence="6">Uncharacterized protein</fullName>
    </submittedName>
</protein>
<evidence type="ECO:0000256" key="5">
    <source>
        <dbReference type="ARBA" id="ARBA00023136"/>
    </source>
</evidence>
<dbReference type="PANTHER" id="PTHR46730">
    <property type="entry name" value="POLYCYSTIN-1"/>
    <property type="match status" value="1"/>
</dbReference>
<sequence length="600" mass="66224">MKPCIITVLFGSQTSMSTNVLSSLSQRSIVLQTFDSLANRALTIHDVQVQPCSSMDLVGTIAEFNSTSFVTTGLNNGLEMTVEFADRTGTELCITDLGDGIATLTSLSSISSPWIYKYQYVVPNFYDVYVTCHNEHTLTTDNITLYFGDRIEGLDIINGTAVDVVAFNYPPDNVTLNIYVGKGSNMTFNVSYVNTFEGKNGSNFVSFDSKLLPHPGLYQVNVTVSNPFNNLSDSVIIAVEEPIQGLNLHNSSSCKYTEANANVTLDFTFVLGSDVNIVLNLKNASNITQRTVAQHCSGIVRASSIFYALQEPGVYNAEIEISNYHNILNPIKQFIQIIAVHSVNNISFTIANPIHFYNETMRYALEVDFFAVLPMGPISCNVTFGNGNFTMTSFDLDVVNVTNVAIAVSSPNLASIQKTFSYGVAGLYTSIMNCYIDPNRVNCSSSSNLDKYYIETVEHVIVLNPVKNIHLLNESDYILLTTESAVISVVLDSENDLPLENITCVFNFGGETNDSIVGTIDATSNITAQHKFSTTGNFSILVICFNNLSSMNLNLTVEVYVDCFAVPYFFDSQFKNIKTPIWTYVTDSLEVQYRCRQCLH</sequence>
<keyword evidence="7" id="KW-1185">Reference proteome</keyword>
<gene>
    <name evidence="6" type="ORF">ACJMK2_035511</name>
</gene>
<keyword evidence="2" id="KW-0812">Transmembrane</keyword>
<evidence type="ECO:0000256" key="4">
    <source>
        <dbReference type="ARBA" id="ARBA00022989"/>
    </source>
</evidence>
<reference evidence="6 7" key="1">
    <citation type="submission" date="2024-11" db="EMBL/GenBank/DDBJ databases">
        <title>Chromosome-level genome assembly of the freshwater bivalve Anodonta woodiana.</title>
        <authorList>
            <person name="Chen X."/>
        </authorList>
    </citation>
    <scope>NUCLEOTIDE SEQUENCE [LARGE SCALE GENOMIC DNA]</scope>
    <source>
        <strain evidence="6">MN2024</strain>
        <tissue evidence="6">Gills</tissue>
    </source>
</reference>